<accession>A0A562K4I7</accession>
<comment type="caution">
    <text evidence="1">The sequence shown here is derived from an EMBL/GenBank/DDBJ whole genome shotgun (WGS) entry which is preliminary data.</text>
</comment>
<organism evidence="1 2">
    <name type="scientific">Sphingobium wenxiniae (strain DSM 21828 / CGMCC 1.7748 / JZ-1)</name>
    <dbReference type="NCBI Taxonomy" id="595605"/>
    <lineage>
        <taxon>Bacteria</taxon>
        <taxon>Pseudomonadati</taxon>
        <taxon>Pseudomonadota</taxon>
        <taxon>Alphaproteobacteria</taxon>
        <taxon>Sphingomonadales</taxon>
        <taxon>Sphingomonadaceae</taxon>
        <taxon>Sphingobium</taxon>
    </lineage>
</organism>
<protein>
    <submittedName>
        <fullName evidence="1">Uncharacterized protein</fullName>
    </submittedName>
</protein>
<dbReference type="AlphaFoldDB" id="A0A562K4I7"/>
<dbReference type="EMBL" id="VLKK01000022">
    <property type="protein sequence ID" value="TWH90256.1"/>
    <property type="molecule type" value="Genomic_DNA"/>
</dbReference>
<proteinExistence type="predicted"/>
<name>A0A562K4I7_SPHWJ</name>
<sequence length="61" mass="6863">MARNAIRTPRYIPTPKIIGEQSDLFGGPTITHEAARAPLRKGWQQQLRAWACSDTLADRDD</sequence>
<evidence type="ECO:0000313" key="1">
    <source>
        <dbReference type="EMBL" id="TWH90256.1"/>
    </source>
</evidence>
<gene>
    <name evidence="1" type="ORF">IQ35_03539</name>
</gene>
<reference evidence="1 2" key="1">
    <citation type="journal article" date="2015" name="Stand. Genomic Sci.">
        <title>Genomic Encyclopedia of Bacterial and Archaeal Type Strains, Phase III: the genomes of soil and plant-associated and newly described type strains.</title>
        <authorList>
            <person name="Whitman W.B."/>
            <person name="Woyke T."/>
            <person name="Klenk H.P."/>
            <person name="Zhou Y."/>
            <person name="Lilburn T.G."/>
            <person name="Beck B.J."/>
            <person name="De Vos P."/>
            <person name="Vandamme P."/>
            <person name="Eisen J.A."/>
            <person name="Garrity G."/>
            <person name="Hugenholtz P."/>
            <person name="Kyrpides N.C."/>
        </authorList>
    </citation>
    <scope>NUCLEOTIDE SEQUENCE [LARGE SCALE GENOMIC DNA]</scope>
    <source>
        <strain evidence="1 2">CGMCC 1.7748</strain>
    </source>
</reference>
<dbReference type="Proteomes" id="UP000316624">
    <property type="component" value="Unassembled WGS sequence"/>
</dbReference>
<keyword evidence="2" id="KW-1185">Reference proteome</keyword>
<evidence type="ECO:0000313" key="2">
    <source>
        <dbReference type="Proteomes" id="UP000316624"/>
    </source>
</evidence>
<dbReference type="RefSeq" id="WP_088185047.1">
    <property type="nucleotide sequence ID" value="NZ_JACIIY010000024.1"/>
</dbReference>